<gene>
    <name evidence="1" type="ORF">KIMH_06580</name>
</gene>
<proteinExistence type="predicted"/>
<evidence type="ECO:0000313" key="2">
    <source>
        <dbReference type="Proteomes" id="UP001321748"/>
    </source>
</evidence>
<keyword evidence="2" id="KW-1185">Reference proteome</keyword>
<name>A0ABN6SGZ8_9BIFI</name>
<reference evidence="1 2" key="1">
    <citation type="journal article" date="2023" name="Microbiol. Spectr.">
        <title>Symbiosis of Carpenter Bees with Uncharacterized Lactic Acid Bacteria Showing NAD Auxotrophy.</title>
        <authorList>
            <person name="Kawasaki S."/>
            <person name="Ozawa K."/>
            <person name="Mori T."/>
            <person name="Yamamoto A."/>
            <person name="Ito M."/>
            <person name="Ohkuma M."/>
            <person name="Sakamoto M."/>
            <person name="Matsutani M."/>
        </authorList>
    </citation>
    <scope>NUCLEOTIDE SEQUENCE [LARGE SCALE GENOMIC DNA]</scope>
    <source>
        <strain evidence="1 2">KimH</strain>
    </source>
</reference>
<organism evidence="1 2">
    <name type="scientific">Bombiscardovia apis</name>
    <dbReference type="NCBI Taxonomy" id="2932182"/>
    <lineage>
        <taxon>Bacteria</taxon>
        <taxon>Bacillati</taxon>
        <taxon>Actinomycetota</taxon>
        <taxon>Actinomycetes</taxon>
        <taxon>Bifidobacteriales</taxon>
        <taxon>Bifidobacteriaceae</taxon>
        <taxon>Bombiscardovia</taxon>
    </lineage>
</organism>
<dbReference type="RefSeq" id="WP_317643553.1">
    <property type="nucleotide sequence ID" value="NZ_AP026800.1"/>
</dbReference>
<evidence type="ECO:0000313" key="1">
    <source>
        <dbReference type="EMBL" id="BDR54547.1"/>
    </source>
</evidence>
<dbReference type="Proteomes" id="UP001321748">
    <property type="component" value="Chromosome"/>
</dbReference>
<evidence type="ECO:0008006" key="3">
    <source>
        <dbReference type="Google" id="ProtNLM"/>
    </source>
</evidence>
<protein>
    <recommendedName>
        <fullName evidence="3">Lipoprotein</fullName>
    </recommendedName>
</protein>
<sequence>MGLTSCSSGKGNDAHNSANYQKLKDFYEQAEKYGPADIKSLENGRYRFYGEMQVQDWYENGILRQVIEEHGMKL</sequence>
<dbReference type="EMBL" id="AP026800">
    <property type="protein sequence ID" value="BDR54547.1"/>
    <property type="molecule type" value="Genomic_DNA"/>
</dbReference>
<accession>A0ABN6SGZ8</accession>